<dbReference type="EnsemblMetazoa" id="AALB014613-RA">
    <property type="protein sequence ID" value="AALB014613-PA"/>
    <property type="gene ID" value="AALB014613"/>
</dbReference>
<dbReference type="VEuPathDB" id="VectorBase:AALB014613"/>
<proteinExistence type="predicted"/>
<sequence length="13" mass="1365">MQPAFGRPSTVCA</sequence>
<evidence type="ECO:0000313" key="2">
    <source>
        <dbReference type="Proteomes" id="UP000069272"/>
    </source>
</evidence>
<dbReference type="Proteomes" id="UP000069272">
    <property type="component" value="Chromosome X"/>
</dbReference>
<protein>
    <submittedName>
        <fullName evidence="1">Uncharacterized protein</fullName>
    </submittedName>
</protein>
<accession>A0A182FYB7</accession>
<organism evidence="1 2">
    <name type="scientific">Anopheles albimanus</name>
    <name type="common">New world malaria mosquito</name>
    <dbReference type="NCBI Taxonomy" id="7167"/>
    <lineage>
        <taxon>Eukaryota</taxon>
        <taxon>Metazoa</taxon>
        <taxon>Ecdysozoa</taxon>
        <taxon>Arthropoda</taxon>
        <taxon>Hexapoda</taxon>
        <taxon>Insecta</taxon>
        <taxon>Pterygota</taxon>
        <taxon>Neoptera</taxon>
        <taxon>Endopterygota</taxon>
        <taxon>Diptera</taxon>
        <taxon>Nematocera</taxon>
        <taxon>Culicoidea</taxon>
        <taxon>Culicidae</taxon>
        <taxon>Anophelinae</taxon>
        <taxon>Anopheles</taxon>
    </lineage>
</organism>
<reference evidence="1 2" key="1">
    <citation type="journal article" date="2017" name="G3 (Bethesda)">
        <title>The Physical Genome Mapping of Anopheles albimanus Corrected Scaffold Misassemblies and Identified Interarm Rearrangements in Genus Anopheles.</title>
        <authorList>
            <person name="Artemov G.N."/>
            <person name="Peery A.N."/>
            <person name="Jiang X."/>
            <person name="Tu Z."/>
            <person name="Stegniy V.N."/>
            <person name="Sharakhova M.V."/>
            <person name="Sharakhov I.V."/>
        </authorList>
    </citation>
    <scope>NUCLEOTIDE SEQUENCE [LARGE SCALE GENOMIC DNA]</scope>
    <source>
        <strain evidence="1 2">ALBI9_A</strain>
    </source>
</reference>
<name>A0A182FYB7_ANOAL</name>
<keyword evidence="2" id="KW-1185">Reference proteome</keyword>
<reference evidence="1" key="2">
    <citation type="submission" date="2022-08" db="UniProtKB">
        <authorList>
            <consortium name="EnsemblMetazoa"/>
        </authorList>
    </citation>
    <scope>IDENTIFICATION</scope>
    <source>
        <strain evidence="1">STECLA/ALBI9_A</strain>
    </source>
</reference>
<evidence type="ECO:0000313" key="1">
    <source>
        <dbReference type="EnsemblMetazoa" id="AALB014613-PA"/>
    </source>
</evidence>